<comment type="caution">
    <text evidence="2">The sequence shown here is derived from an EMBL/GenBank/DDBJ whole genome shotgun (WGS) entry which is preliminary data.</text>
</comment>
<sequence>MVLSRLAAAARVTAGAALTASATGVGLTAGLVVGSAAVGAKATRAVAGATATVAGGSLGLARSVAEAGVRRVATEVTGSDPFTDGRLARAADAARSMFEPADERHHRRVWVSGGHAHVELAEPAVEGSAERRSAHC</sequence>
<dbReference type="Proteomes" id="UP001500325">
    <property type="component" value="Unassembled WGS sequence"/>
</dbReference>
<accession>A0ABP8XB98</accession>
<feature type="signal peptide" evidence="1">
    <location>
        <begin position="1"/>
        <end position="22"/>
    </location>
</feature>
<evidence type="ECO:0000313" key="2">
    <source>
        <dbReference type="EMBL" id="GAA4702289.1"/>
    </source>
</evidence>
<dbReference type="EMBL" id="BAABIC010000017">
    <property type="protein sequence ID" value="GAA4702289.1"/>
    <property type="molecule type" value="Genomic_DNA"/>
</dbReference>
<name>A0ABP8XB98_9PSEU</name>
<evidence type="ECO:0000256" key="1">
    <source>
        <dbReference type="SAM" id="SignalP"/>
    </source>
</evidence>
<organism evidence="2 3">
    <name type="scientific">Pseudonocardia yuanmonensis</name>
    <dbReference type="NCBI Taxonomy" id="1095914"/>
    <lineage>
        <taxon>Bacteria</taxon>
        <taxon>Bacillati</taxon>
        <taxon>Actinomycetota</taxon>
        <taxon>Actinomycetes</taxon>
        <taxon>Pseudonocardiales</taxon>
        <taxon>Pseudonocardiaceae</taxon>
        <taxon>Pseudonocardia</taxon>
    </lineage>
</organism>
<evidence type="ECO:0008006" key="4">
    <source>
        <dbReference type="Google" id="ProtNLM"/>
    </source>
</evidence>
<feature type="chain" id="PRO_5046337273" description="Excreted virulence factor EspC, type VII ESX diderm" evidence="1">
    <location>
        <begin position="23"/>
        <end position="136"/>
    </location>
</feature>
<evidence type="ECO:0000313" key="3">
    <source>
        <dbReference type="Proteomes" id="UP001500325"/>
    </source>
</evidence>
<reference evidence="3" key="1">
    <citation type="journal article" date="2019" name="Int. J. Syst. Evol. Microbiol.">
        <title>The Global Catalogue of Microorganisms (GCM) 10K type strain sequencing project: providing services to taxonomists for standard genome sequencing and annotation.</title>
        <authorList>
            <consortium name="The Broad Institute Genomics Platform"/>
            <consortium name="The Broad Institute Genome Sequencing Center for Infectious Disease"/>
            <person name="Wu L."/>
            <person name="Ma J."/>
        </authorList>
    </citation>
    <scope>NUCLEOTIDE SEQUENCE [LARGE SCALE GENOMIC DNA]</scope>
    <source>
        <strain evidence="3">JCM 18055</strain>
    </source>
</reference>
<proteinExistence type="predicted"/>
<protein>
    <recommendedName>
        <fullName evidence="4">Excreted virulence factor EspC, type VII ESX diderm</fullName>
    </recommendedName>
</protein>
<keyword evidence="3" id="KW-1185">Reference proteome</keyword>
<gene>
    <name evidence="2" type="ORF">GCM10023215_46860</name>
</gene>
<keyword evidence="1" id="KW-0732">Signal</keyword>